<comment type="caution">
    <text evidence="1">The sequence shown here is derived from an EMBL/GenBank/DDBJ whole genome shotgun (WGS) entry which is preliminary data.</text>
</comment>
<proteinExistence type="predicted"/>
<accession>A0ABQ3W798</accession>
<evidence type="ECO:0000313" key="2">
    <source>
        <dbReference type="Proteomes" id="UP000616547"/>
    </source>
</evidence>
<reference evidence="2" key="1">
    <citation type="submission" date="2021-01" db="EMBL/GenBank/DDBJ databases">
        <title>Draft genome sequence of Nasalis larvatus strain YZ03.</title>
        <authorList>
            <person name="Suzuki-Hashido N."/>
            <person name="Tsuchida S."/>
            <person name="Hayakawa T."/>
        </authorList>
    </citation>
    <scope>NUCLEOTIDE SEQUENCE [LARGE SCALE GENOMIC DNA]</scope>
    <source>
        <strain evidence="2">YZ03</strain>
    </source>
</reference>
<name>A0ABQ3W798_9LACO</name>
<organism evidence="1 2">
    <name type="scientific">Lactobacillus nasalidis</name>
    <dbReference type="NCBI Taxonomy" id="2797258"/>
    <lineage>
        <taxon>Bacteria</taxon>
        <taxon>Bacillati</taxon>
        <taxon>Bacillota</taxon>
        <taxon>Bacilli</taxon>
        <taxon>Lactobacillales</taxon>
        <taxon>Lactobacillaceae</taxon>
        <taxon>Lactobacillus</taxon>
    </lineage>
</organism>
<dbReference type="EMBL" id="BOCI01000301">
    <property type="protein sequence ID" value="GHW01482.1"/>
    <property type="molecule type" value="Genomic_DNA"/>
</dbReference>
<sequence length="114" mass="12737">MRLAVKRLRTVYLKKYVSTKDKYGYTKKGWSDGQPIKMTIEPAGGSVNAQIYGESLAYMLTGKYQGNAIKAGESENNGLCVYVDANSDPDYEITSVQEYSTHKNVTLKKRVDAK</sequence>
<dbReference type="Proteomes" id="UP000616547">
    <property type="component" value="Unassembled WGS sequence"/>
</dbReference>
<gene>
    <name evidence="1" type="ORF">lacNasYZ03_11690</name>
</gene>
<evidence type="ECO:0000313" key="1">
    <source>
        <dbReference type="EMBL" id="GHW01482.1"/>
    </source>
</evidence>
<protein>
    <submittedName>
        <fullName evidence="1">Uncharacterized protein</fullName>
    </submittedName>
</protein>
<keyword evidence="2" id="KW-1185">Reference proteome</keyword>